<dbReference type="Pfam" id="PF04212">
    <property type="entry name" value="MIT"/>
    <property type="match status" value="1"/>
</dbReference>
<dbReference type="GeneID" id="85497340"/>
<evidence type="ECO:0000313" key="13">
    <source>
        <dbReference type="Proteomes" id="UP001233271"/>
    </source>
</evidence>
<evidence type="ECO:0000256" key="8">
    <source>
        <dbReference type="RuleBase" id="RU003651"/>
    </source>
</evidence>
<dbReference type="GO" id="GO:0007033">
    <property type="term" value="P:vacuole organization"/>
    <property type="evidence" value="ECO:0007669"/>
    <property type="project" value="TreeGrafter"/>
</dbReference>
<evidence type="ECO:0000256" key="9">
    <source>
        <dbReference type="SAM" id="MobiDB-lite"/>
    </source>
</evidence>
<evidence type="ECO:0000256" key="6">
    <source>
        <dbReference type="ARBA" id="ARBA00023136"/>
    </source>
</evidence>
<feature type="compositionally biased region" description="Gly residues" evidence="9">
    <location>
        <begin position="88"/>
        <end position="100"/>
    </location>
</feature>
<dbReference type="InterPro" id="IPR050304">
    <property type="entry name" value="MT-severing_AAA_ATPase"/>
</dbReference>
<dbReference type="GO" id="GO:0010008">
    <property type="term" value="C:endosome membrane"/>
    <property type="evidence" value="ECO:0007669"/>
    <property type="project" value="UniProtKB-SubCell"/>
</dbReference>
<proteinExistence type="inferred from homology"/>
<dbReference type="InterPro" id="IPR003960">
    <property type="entry name" value="ATPase_AAA_CS"/>
</dbReference>
<dbReference type="Pfam" id="PF17862">
    <property type="entry name" value="AAA_lid_3"/>
    <property type="match status" value="1"/>
</dbReference>
<dbReference type="SMART" id="SM00382">
    <property type="entry name" value="AAA"/>
    <property type="match status" value="1"/>
</dbReference>
<dbReference type="InterPro" id="IPR041569">
    <property type="entry name" value="AAA_lid_3"/>
</dbReference>
<dbReference type="SUPFAM" id="SSF52540">
    <property type="entry name" value="P-loop containing nucleoside triphosphate hydrolases"/>
    <property type="match status" value="1"/>
</dbReference>
<keyword evidence="13" id="KW-1185">Reference proteome</keyword>
<comment type="similarity">
    <text evidence="2 8">Belongs to the AAA ATPase family.</text>
</comment>
<dbReference type="Proteomes" id="UP001233271">
    <property type="component" value="Chromosome 5"/>
</dbReference>
<sequence length="441" mass="48638">MSNSNFLDKAISIVQKAIDEDVKQNYAEAYKLYQDSLDYFMMAMKYEKNDKLKTLIRNKFTEYLDRAEKLKEHIAKSEEKRSRAKVGAAGGGGSEAGGPSTGKDEDDPEIKKLRQGLQGAILSESPNVAWDDVAGLAQAKEALKEAVILPIKFPQLFTGKRTPWRGILLYGPPGTGKSFLAKAVATEAKSTFFSVSSSDLVSKWMGESERLVKQLFQMARENKPAIIFIDEIDSLTGTRGEGESEASRRIKTEFLVQINGVGNDDTGVLVLGATNIPWQLDPAIKRRFEKRIYIPLPDADARRKMFELNTGTTPHSLKPADFKHLAEITDGYSGSDIAVIVRDALMQPVRKVLAATHFREIDVDVEKDGVTTTVKKLTPCSPGAPGAIEKTWGDVNSDELQEPLLGVRDFERSIQVNRPTVSLSDIQKHIDFTNESGGEGA</sequence>
<dbReference type="InterPro" id="IPR003593">
    <property type="entry name" value="AAA+_ATPase"/>
</dbReference>
<dbReference type="RefSeq" id="XP_060458735.1">
    <property type="nucleotide sequence ID" value="XM_060602330.1"/>
</dbReference>
<keyword evidence="6" id="KW-0472">Membrane</keyword>
<keyword evidence="4" id="KW-0967">Endosome</keyword>
<dbReference type="FunFam" id="1.10.8.60:FF:000015">
    <property type="entry name" value="vacuolar protein sorting-associated protein 4A"/>
    <property type="match status" value="1"/>
</dbReference>
<evidence type="ECO:0000256" key="5">
    <source>
        <dbReference type="ARBA" id="ARBA00022840"/>
    </source>
</evidence>
<evidence type="ECO:0000313" key="12">
    <source>
        <dbReference type="EMBL" id="BEI93470.1"/>
    </source>
</evidence>
<comment type="subcellular location">
    <subcellularLocation>
        <location evidence="1">Endosome membrane</location>
        <topology evidence="1">Peripheral membrane protein</topology>
    </subcellularLocation>
</comment>
<dbReference type="PANTHER" id="PTHR23074">
    <property type="entry name" value="AAA DOMAIN-CONTAINING"/>
    <property type="match status" value="1"/>
</dbReference>
<name>A0AA48L7R8_9TREE</name>
<dbReference type="SMART" id="SM00745">
    <property type="entry name" value="MIT"/>
    <property type="match status" value="1"/>
</dbReference>
<dbReference type="InterPro" id="IPR015415">
    <property type="entry name" value="Spast_Vps4_C"/>
</dbReference>
<evidence type="ECO:0000256" key="2">
    <source>
        <dbReference type="ARBA" id="ARBA00006914"/>
    </source>
</evidence>
<accession>A0AA48L7R8</accession>
<dbReference type="InterPro" id="IPR045253">
    <property type="entry name" value="VPS4_MIT"/>
</dbReference>
<evidence type="ECO:0000256" key="4">
    <source>
        <dbReference type="ARBA" id="ARBA00022753"/>
    </source>
</evidence>
<dbReference type="InterPro" id="IPR036181">
    <property type="entry name" value="MIT_dom_sf"/>
</dbReference>
<organism evidence="12 13">
    <name type="scientific">Cutaneotrichosporon cavernicola</name>
    <dbReference type="NCBI Taxonomy" id="279322"/>
    <lineage>
        <taxon>Eukaryota</taxon>
        <taxon>Fungi</taxon>
        <taxon>Dikarya</taxon>
        <taxon>Basidiomycota</taxon>
        <taxon>Agaricomycotina</taxon>
        <taxon>Tremellomycetes</taxon>
        <taxon>Trichosporonales</taxon>
        <taxon>Trichosporonaceae</taxon>
        <taxon>Cutaneotrichosporon</taxon>
    </lineage>
</organism>
<dbReference type="Pfam" id="PF00004">
    <property type="entry name" value="AAA"/>
    <property type="match status" value="1"/>
</dbReference>
<dbReference type="Pfam" id="PF09336">
    <property type="entry name" value="Vps4_C"/>
    <property type="match status" value="1"/>
</dbReference>
<dbReference type="FunFam" id="1.20.58.80:FF:000014">
    <property type="entry name" value="Vacuolar protein-sorting-associated protein 4"/>
    <property type="match status" value="1"/>
</dbReference>
<feature type="region of interest" description="Disordered" evidence="9">
    <location>
        <begin position="75"/>
        <end position="108"/>
    </location>
</feature>
<keyword evidence="5 8" id="KW-0067">ATP-binding</keyword>
<dbReference type="Gene3D" id="1.10.8.60">
    <property type="match status" value="1"/>
</dbReference>
<protein>
    <recommendedName>
        <fullName evidence="7">Vacuolar protein sorting-associated protein 4</fullName>
    </recommendedName>
</protein>
<evidence type="ECO:0000259" key="11">
    <source>
        <dbReference type="SMART" id="SM00745"/>
    </source>
</evidence>
<dbReference type="GO" id="GO:0005524">
    <property type="term" value="F:ATP binding"/>
    <property type="evidence" value="ECO:0007669"/>
    <property type="project" value="UniProtKB-KW"/>
</dbReference>
<dbReference type="InterPro" id="IPR007330">
    <property type="entry name" value="MIT_dom"/>
</dbReference>
<dbReference type="InterPro" id="IPR003959">
    <property type="entry name" value="ATPase_AAA_core"/>
</dbReference>
<evidence type="ECO:0000256" key="3">
    <source>
        <dbReference type="ARBA" id="ARBA00022741"/>
    </source>
</evidence>
<dbReference type="PROSITE" id="PS00674">
    <property type="entry name" value="AAA"/>
    <property type="match status" value="1"/>
</dbReference>
<dbReference type="GO" id="GO:0016887">
    <property type="term" value="F:ATP hydrolysis activity"/>
    <property type="evidence" value="ECO:0007669"/>
    <property type="project" value="InterPro"/>
</dbReference>
<feature type="domain" description="AAA+ ATPase" evidence="10">
    <location>
        <begin position="163"/>
        <end position="298"/>
    </location>
</feature>
<dbReference type="EMBL" id="AP028216">
    <property type="protein sequence ID" value="BEI93470.1"/>
    <property type="molecule type" value="Genomic_DNA"/>
</dbReference>
<dbReference type="CDD" id="cd19521">
    <property type="entry name" value="RecA-like_VPS4"/>
    <property type="match status" value="1"/>
</dbReference>
<dbReference type="CDD" id="cd02678">
    <property type="entry name" value="MIT_VPS4"/>
    <property type="match status" value="1"/>
</dbReference>
<keyword evidence="3 8" id="KW-0547">Nucleotide-binding</keyword>
<dbReference type="InterPro" id="IPR027417">
    <property type="entry name" value="P-loop_NTPase"/>
</dbReference>
<dbReference type="SUPFAM" id="SSF116846">
    <property type="entry name" value="MIT domain"/>
    <property type="match status" value="1"/>
</dbReference>
<gene>
    <name evidence="12" type="primary">VPS4</name>
    <name evidence="12" type="ORF">CcaverHIS019_0510980</name>
</gene>
<evidence type="ECO:0000256" key="1">
    <source>
        <dbReference type="ARBA" id="ARBA00004481"/>
    </source>
</evidence>
<reference evidence="12" key="1">
    <citation type="journal article" date="2023" name="BMC Genomics">
        <title>Chromosome-level genome assemblies of Cutaneotrichosporon spp. (Trichosporonales, Basidiomycota) reveal imbalanced evolution between nucleotide sequences and chromosome synteny.</title>
        <authorList>
            <person name="Kobayashi Y."/>
            <person name="Kayamori A."/>
            <person name="Aoki K."/>
            <person name="Shiwa Y."/>
            <person name="Matsutani M."/>
            <person name="Fujita N."/>
            <person name="Sugita T."/>
            <person name="Iwasaki W."/>
            <person name="Tanaka N."/>
            <person name="Takashima M."/>
        </authorList>
    </citation>
    <scope>NUCLEOTIDE SEQUENCE</scope>
    <source>
        <strain evidence="12">HIS019</strain>
    </source>
</reference>
<evidence type="ECO:0000256" key="7">
    <source>
        <dbReference type="ARBA" id="ARBA00073586"/>
    </source>
</evidence>
<dbReference type="PANTHER" id="PTHR23074:SF83">
    <property type="entry name" value="VACUOLAR PROTEIN SORTING-ASSOCIATED PROTEIN 4A"/>
    <property type="match status" value="1"/>
</dbReference>
<dbReference type="KEGG" id="ccac:CcaHIS019_0510980"/>
<dbReference type="Gene3D" id="1.20.58.80">
    <property type="entry name" value="Phosphotransferase system, lactose/cellobiose-type IIA subunit"/>
    <property type="match status" value="1"/>
</dbReference>
<dbReference type="AlphaFoldDB" id="A0AA48L7R8"/>
<dbReference type="Gene3D" id="3.40.50.300">
    <property type="entry name" value="P-loop containing nucleotide triphosphate hydrolases"/>
    <property type="match status" value="1"/>
</dbReference>
<dbReference type="GO" id="GO:0045324">
    <property type="term" value="P:late endosome to vacuole transport"/>
    <property type="evidence" value="ECO:0007669"/>
    <property type="project" value="UniProtKB-ARBA"/>
</dbReference>
<dbReference type="GO" id="GO:0016197">
    <property type="term" value="P:endosomal transport"/>
    <property type="evidence" value="ECO:0007669"/>
    <property type="project" value="TreeGrafter"/>
</dbReference>
<feature type="domain" description="MIT" evidence="11">
    <location>
        <begin position="3"/>
        <end position="80"/>
    </location>
</feature>
<dbReference type="FunFam" id="3.40.50.300:FF:000043">
    <property type="entry name" value="Vacuolar protein sorting-associated protein 4"/>
    <property type="match status" value="1"/>
</dbReference>
<evidence type="ECO:0000259" key="10">
    <source>
        <dbReference type="SMART" id="SM00382"/>
    </source>
</evidence>